<dbReference type="InterPro" id="IPR014395">
    <property type="entry name" value="Pen/GL7ACA/AHL_acylase"/>
</dbReference>
<dbReference type="GO" id="GO:0016811">
    <property type="term" value="F:hydrolase activity, acting on carbon-nitrogen (but not peptide) bonds, in linear amides"/>
    <property type="evidence" value="ECO:0007669"/>
    <property type="project" value="InterPro"/>
</dbReference>
<dbReference type="Proteomes" id="UP000017820">
    <property type="component" value="Unassembled WGS sequence"/>
</dbReference>
<evidence type="ECO:0000256" key="1">
    <source>
        <dbReference type="ARBA" id="ARBA00006586"/>
    </source>
</evidence>
<dbReference type="InterPro" id="IPR002692">
    <property type="entry name" value="S45"/>
</dbReference>
<evidence type="ECO:0000313" key="8">
    <source>
        <dbReference type="Proteomes" id="UP000017820"/>
    </source>
</evidence>
<proteinExistence type="inferred from homology"/>
<evidence type="ECO:0000256" key="3">
    <source>
        <dbReference type="ARBA" id="ARBA00023145"/>
    </source>
</evidence>
<feature type="active site" description="Nucleophile" evidence="5">
    <location>
        <position position="249"/>
    </location>
</feature>
<dbReference type="RefSeq" id="WP_023398712.1">
    <property type="nucleotide sequence ID" value="NZ_AUSV01000029.1"/>
</dbReference>
<comment type="caution">
    <text evidence="7">The sequence shown here is derived from an EMBL/GenBank/DDBJ whole genome shotgun (WGS) entry which is preliminary data.</text>
</comment>
<evidence type="ECO:0000256" key="4">
    <source>
        <dbReference type="ARBA" id="ARBA00038735"/>
    </source>
</evidence>
<dbReference type="InterPro" id="IPR043147">
    <property type="entry name" value="Penicillin_amidase_A-knob"/>
</dbReference>
<keyword evidence="6" id="KW-0106">Calcium</keyword>
<dbReference type="InterPro" id="IPR023343">
    <property type="entry name" value="Penicillin_amidase_dom1"/>
</dbReference>
<dbReference type="PANTHER" id="PTHR34218">
    <property type="entry name" value="PEPTIDASE S45 PENICILLIN AMIDASE"/>
    <property type="match status" value="1"/>
</dbReference>
<evidence type="ECO:0000313" key="7">
    <source>
        <dbReference type="EMBL" id="ESP93922.1"/>
    </source>
</evidence>
<keyword evidence="2" id="KW-0378">Hydrolase</keyword>
<comment type="cofactor">
    <cofactor evidence="6">
        <name>Ca(2+)</name>
        <dbReference type="ChEBI" id="CHEBI:29108"/>
    </cofactor>
    <text evidence="6">Binds 1 Ca(2+) ion per dimer.</text>
</comment>
<dbReference type="InterPro" id="IPR029055">
    <property type="entry name" value="Ntn_hydrolases_N"/>
</dbReference>
<name>V4JG22_PSEL2</name>
<dbReference type="GO" id="GO:0017000">
    <property type="term" value="P:antibiotic biosynthetic process"/>
    <property type="evidence" value="ECO:0007669"/>
    <property type="project" value="InterPro"/>
</dbReference>
<dbReference type="InterPro" id="IPR043146">
    <property type="entry name" value="Penicillin_amidase_N_B-knob"/>
</dbReference>
<sequence length="800" mass="90198">MFNRYPMLSRTGVFLLLPLILAVLYTFSWVKSTIFEEDSSFTVQGIEQDISVTVDEFGVPSIDANSDSDAFFAMGFLHAKDRMWQMEVQRRMGKGETAEIFGRSSLSQDIWMRTLGLHAVAEASWENYDDDFKAAMVAFSAGYNAWLAQTDELPVEFSLFNVEPKPWTPVDSIVIGKLFSLMLSFNLSRELDAVRAMSLLPEQHFRALYPDIPQAHISTSLAEQTSLDIESNYAQLQAQRFGKQKDLGSNGWVVSGEHTTNGVPILANDPHLGIELPSMWYAAKIKGDKINSAGMTFPGLPFVIFGKNEDIAWGGANFTIDKQDVVLHEFNPNSPNQYASSTGWKPLDIEVQQIHIKSEFPDALRTKQPPYELFIARTESGPILDYVPGSLNGMSLKWTALDATDLSLKALLQLNYAKDWHSFRSALSHLVSPSLNVFYADRAGNIGMSASGLIPIRKVGQGKVPVPNTQFAWTGYVPWEEMPYIYNPPEGFIANANENYLPTSYPYFVGSDWAEPTRANRIKRILKKRIDNGQKVDAEFNRVMQLDVVDDNVRHLQRILIEQYGFNPEQAIRKGFLTWDGDMSSDSPYPALYVSFIEHLREELVRPHFKLAGTGSVLDDRVSSLVSRVETGTLLRLLEEEPYWCIKQSAQQQQTCIAVINSAFDKAQAELTKLVGSNPDNWRWSEIVSREYTHRPLGDMEALKSSFKTYISGDGTPHTINVANYRFDEDDGYIQNAGATFRHVFELTPDISYHFINSTGQSGHIYSAHYADMMPMMHTNTLIKSTESKSQYTLNLRPAE</sequence>
<dbReference type="Gene3D" id="1.10.1400.10">
    <property type="match status" value="1"/>
</dbReference>
<organism evidence="7 8">
    <name type="scientific">Pseudoalteromonas luteoviolacea (strain 2ta16)</name>
    <dbReference type="NCBI Taxonomy" id="1353533"/>
    <lineage>
        <taxon>Bacteria</taxon>
        <taxon>Pseudomonadati</taxon>
        <taxon>Pseudomonadota</taxon>
        <taxon>Gammaproteobacteria</taxon>
        <taxon>Alteromonadales</taxon>
        <taxon>Pseudoalteromonadaceae</taxon>
        <taxon>Pseudoalteromonas</taxon>
    </lineage>
</organism>
<dbReference type="GO" id="GO:0046872">
    <property type="term" value="F:metal ion binding"/>
    <property type="evidence" value="ECO:0007669"/>
    <property type="project" value="UniProtKB-KW"/>
</dbReference>
<dbReference type="Gene3D" id="2.30.120.10">
    <property type="match status" value="1"/>
</dbReference>
<dbReference type="PATRIC" id="fig|1353533.3.peg.1777"/>
<evidence type="ECO:0000256" key="5">
    <source>
        <dbReference type="PIRSR" id="PIRSR001227-1"/>
    </source>
</evidence>
<dbReference type="EMBL" id="AUSV01000029">
    <property type="protein sequence ID" value="ESP93922.1"/>
    <property type="molecule type" value="Genomic_DNA"/>
</dbReference>
<dbReference type="PIRSF" id="PIRSF001227">
    <property type="entry name" value="Pen_acylase"/>
    <property type="match status" value="1"/>
</dbReference>
<evidence type="ECO:0000256" key="2">
    <source>
        <dbReference type="ARBA" id="ARBA00022801"/>
    </source>
</evidence>
<protein>
    <submittedName>
        <fullName evidence="7">Penicilin amidase</fullName>
    </submittedName>
</protein>
<feature type="binding site" evidence="6">
    <location>
        <position position="190"/>
    </location>
    <ligand>
        <name>Ca(2+)</name>
        <dbReference type="ChEBI" id="CHEBI:29108"/>
    </ligand>
</feature>
<dbReference type="CDD" id="cd03747">
    <property type="entry name" value="Ntn_PGA_like"/>
    <property type="match status" value="1"/>
</dbReference>
<reference evidence="7 8" key="1">
    <citation type="submission" date="2013-07" db="EMBL/GenBank/DDBJ databases">
        <title>Draft genome sequence of Pseudoalteromonas luteoviolacea 2ta16.</title>
        <authorList>
            <person name="Allen E.E."/>
            <person name="Azam F."/>
            <person name="Podell S."/>
        </authorList>
    </citation>
    <scope>NUCLEOTIDE SEQUENCE [LARGE SCALE GENOMIC DNA]</scope>
    <source>
        <strain evidence="7 8">2ta16</strain>
    </source>
</reference>
<dbReference type="AlphaFoldDB" id="V4JG22"/>
<keyword evidence="6" id="KW-0479">Metal-binding</keyword>
<feature type="binding site" evidence="6">
    <location>
        <position position="324"/>
    </location>
    <ligand>
        <name>Ca(2+)</name>
        <dbReference type="ChEBI" id="CHEBI:29108"/>
    </ligand>
</feature>
<dbReference type="Pfam" id="PF01804">
    <property type="entry name" value="Penicil_amidase"/>
    <property type="match status" value="1"/>
</dbReference>
<keyword evidence="3" id="KW-0865">Zymogen</keyword>
<dbReference type="SUPFAM" id="SSF56235">
    <property type="entry name" value="N-terminal nucleophile aminohydrolases (Ntn hydrolases)"/>
    <property type="match status" value="1"/>
</dbReference>
<comment type="subunit">
    <text evidence="4">Heterodimer of an alpha subunit and a beta subunit processed from the same precursor.</text>
</comment>
<dbReference type="Gene3D" id="3.60.20.10">
    <property type="entry name" value="Glutamine Phosphoribosylpyrophosphate, subunit 1, domain 1"/>
    <property type="match status" value="1"/>
</dbReference>
<dbReference type="MEROPS" id="S45.003"/>
<feature type="binding site" evidence="6">
    <location>
        <position position="321"/>
    </location>
    <ligand>
        <name>Ca(2+)</name>
        <dbReference type="ChEBI" id="CHEBI:29108"/>
    </ligand>
</feature>
<comment type="similarity">
    <text evidence="1">Belongs to the peptidase S45 family.</text>
</comment>
<accession>V4JG22</accession>
<evidence type="ECO:0000256" key="6">
    <source>
        <dbReference type="PIRSR" id="PIRSR001227-2"/>
    </source>
</evidence>
<gene>
    <name evidence="7" type="ORF">PL2TA16_02830</name>
</gene>
<dbReference type="PANTHER" id="PTHR34218:SF4">
    <property type="entry name" value="ACYL-HOMOSERINE LACTONE ACYLASE QUIP"/>
    <property type="match status" value="1"/>
</dbReference>
<dbReference type="Gene3D" id="1.10.439.10">
    <property type="entry name" value="Penicillin Amidohydrolase, domain 1"/>
    <property type="match status" value="1"/>
</dbReference>